<organism evidence="1 2">
    <name type="scientific">Pistacia integerrima</name>
    <dbReference type="NCBI Taxonomy" id="434235"/>
    <lineage>
        <taxon>Eukaryota</taxon>
        <taxon>Viridiplantae</taxon>
        <taxon>Streptophyta</taxon>
        <taxon>Embryophyta</taxon>
        <taxon>Tracheophyta</taxon>
        <taxon>Spermatophyta</taxon>
        <taxon>Magnoliopsida</taxon>
        <taxon>eudicotyledons</taxon>
        <taxon>Gunneridae</taxon>
        <taxon>Pentapetalae</taxon>
        <taxon>rosids</taxon>
        <taxon>malvids</taxon>
        <taxon>Sapindales</taxon>
        <taxon>Anacardiaceae</taxon>
        <taxon>Pistacia</taxon>
    </lineage>
</organism>
<evidence type="ECO:0000313" key="1">
    <source>
        <dbReference type="EMBL" id="KAJ0049024.1"/>
    </source>
</evidence>
<gene>
    <name evidence="1" type="ORF">Pint_15694</name>
</gene>
<keyword evidence="2" id="KW-1185">Reference proteome</keyword>
<proteinExistence type="predicted"/>
<comment type="caution">
    <text evidence="1">The sequence shown here is derived from an EMBL/GenBank/DDBJ whole genome shotgun (WGS) entry which is preliminary data.</text>
</comment>
<name>A0ACC0ZEL1_9ROSI</name>
<dbReference type="Proteomes" id="UP001163603">
    <property type="component" value="Chromosome 2"/>
</dbReference>
<dbReference type="EMBL" id="CM047737">
    <property type="protein sequence ID" value="KAJ0049024.1"/>
    <property type="molecule type" value="Genomic_DNA"/>
</dbReference>
<accession>A0ACC0ZEL1</accession>
<reference evidence="2" key="1">
    <citation type="journal article" date="2023" name="G3 (Bethesda)">
        <title>Genome assembly and association tests identify interacting loci associated with vigor, precocity, and sex in interspecific pistachio rootstocks.</title>
        <authorList>
            <person name="Palmer W."/>
            <person name="Jacygrad E."/>
            <person name="Sagayaradj S."/>
            <person name="Cavanaugh K."/>
            <person name="Han R."/>
            <person name="Bertier L."/>
            <person name="Beede B."/>
            <person name="Kafkas S."/>
            <person name="Golino D."/>
            <person name="Preece J."/>
            <person name="Michelmore R."/>
        </authorList>
    </citation>
    <scope>NUCLEOTIDE SEQUENCE [LARGE SCALE GENOMIC DNA]</scope>
</reference>
<evidence type="ECO:0000313" key="2">
    <source>
        <dbReference type="Proteomes" id="UP001163603"/>
    </source>
</evidence>
<protein>
    <submittedName>
        <fullName evidence="1">Uncharacterized protein</fullName>
    </submittedName>
</protein>
<sequence length="65" mass="7550">MIALVKRKRLIIVIVLLHYDELGVQKIIPDTTFIKRWSHKIEAVIITHGHEDHIGALPWVKFPTT</sequence>